<feature type="domain" description="Metallo-beta-lactamase" evidence="5">
    <location>
        <begin position="90"/>
        <end position="293"/>
    </location>
</feature>
<dbReference type="InterPro" id="IPR006311">
    <property type="entry name" value="TAT_signal"/>
</dbReference>
<evidence type="ECO:0000256" key="2">
    <source>
        <dbReference type="ARBA" id="ARBA00022723"/>
    </source>
</evidence>
<reference evidence="6 7" key="1">
    <citation type="submission" date="2017-08" db="EMBL/GenBank/DDBJ databases">
        <authorList>
            <person name="de Groot N.N."/>
        </authorList>
    </citation>
    <scope>NUCLEOTIDE SEQUENCE [LARGE SCALE GENOMIC DNA]</scope>
    <source>
        <strain evidence="6 7">JC85</strain>
    </source>
</reference>
<protein>
    <submittedName>
        <fullName evidence="6">Glyoxylase-like metal-dependent hydrolase (Beta-lactamase superfamily II)</fullName>
    </submittedName>
</protein>
<sequence length="315" mass="33590">MNRPVDSSAFALTRRQLLSGGAALAANSLLPKGAFAVEAHRFDHGSFDVTVLSDGFLTLPAEVLLPDATAEERLPILKRLGGDAAGAPVQVNIPLIRTGDELILVDIGSGTSFQDSAGRLAENLRAAGVDPAAITKVVFTHAHPDHSGATLGPDGKLLYPNADYVVSAAEWEFWTDRDFEKSQPEALHGFARGARRDLLAVRDRLRLVKPGDEVVPGMTVLNTPGHTPGHISLHLDGGDGLIVTGDAATSNVIFFENPDWHFGFDTQAETALATRKALIAEAATRKTKLLGYHWAYPGVGFAERKGAAYRFVPAS</sequence>
<gene>
    <name evidence="6" type="ORF">SAMN05892877_107229</name>
</gene>
<comment type="similarity">
    <text evidence="1">Belongs to the metallo-beta-lactamase superfamily.</text>
</comment>
<keyword evidence="2" id="KW-0479">Metal-binding</keyword>
<dbReference type="CDD" id="cd07720">
    <property type="entry name" value="OPHC2-like_MBL-fold"/>
    <property type="match status" value="1"/>
</dbReference>
<organism evidence="6 7">
    <name type="scientific">Rhizobium subbaraonis</name>
    <dbReference type="NCBI Taxonomy" id="908946"/>
    <lineage>
        <taxon>Bacteria</taxon>
        <taxon>Pseudomonadati</taxon>
        <taxon>Pseudomonadota</taxon>
        <taxon>Alphaproteobacteria</taxon>
        <taxon>Hyphomicrobiales</taxon>
        <taxon>Rhizobiaceae</taxon>
        <taxon>Rhizobium/Agrobacterium group</taxon>
        <taxon>Rhizobium</taxon>
    </lineage>
</organism>
<dbReference type="OrthoDB" id="9773738at2"/>
<dbReference type="InterPro" id="IPR051013">
    <property type="entry name" value="MBL_superfamily_lactonases"/>
</dbReference>
<dbReference type="InterPro" id="IPR001279">
    <property type="entry name" value="Metallo-B-lactamas"/>
</dbReference>
<evidence type="ECO:0000256" key="3">
    <source>
        <dbReference type="ARBA" id="ARBA00022801"/>
    </source>
</evidence>
<keyword evidence="4" id="KW-0862">Zinc</keyword>
<dbReference type="GO" id="GO:0016787">
    <property type="term" value="F:hydrolase activity"/>
    <property type="evidence" value="ECO:0007669"/>
    <property type="project" value="UniProtKB-KW"/>
</dbReference>
<dbReference type="PANTHER" id="PTHR42978">
    <property type="entry name" value="QUORUM-QUENCHING LACTONASE YTNP-RELATED-RELATED"/>
    <property type="match status" value="1"/>
</dbReference>
<evidence type="ECO:0000256" key="4">
    <source>
        <dbReference type="ARBA" id="ARBA00022833"/>
    </source>
</evidence>
<dbReference type="Pfam" id="PF00753">
    <property type="entry name" value="Lactamase_B"/>
    <property type="match status" value="1"/>
</dbReference>
<evidence type="ECO:0000259" key="5">
    <source>
        <dbReference type="SMART" id="SM00849"/>
    </source>
</evidence>
<name>A0A285UEW7_9HYPH</name>
<evidence type="ECO:0000256" key="1">
    <source>
        <dbReference type="ARBA" id="ARBA00007749"/>
    </source>
</evidence>
<dbReference type="EMBL" id="OBQD01000007">
    <property type="protein sequence ID" value="SOC40420.1"/>
    <property type="molecule type" value="Genomic_DNA"/>
</dbReference>
<evidence type="ECO:0000313" key="7">
    <source>
        <dbReference type="Proteomes" id="UP000219167"/>
    </source>
</evidence>
<keyword evidence="3 6" id="KW-0378">Hydrolase</keyword>
<keyword evidence="7" id="KW-1185">Reference proteome</keyword>
<dbReference type="GO" id="GO:0046872">
    <property type="term" value="F:metal ion binding"/>
    <property type="evidence" value="ECO:0007669"/>
    <property type="project" value="UniProtKB-KW"/>
</dbReference>
<dbReference type="PANTHER" id="PTHR42978:SF6">
    <property type="entry name" value="QUORUM-QUENCHING LACTONASE YTNP-RELATED"/>
    <property type="match status" value="1"/>
</dbReference>
<dbReference type="Proteomes" id="UP000219167">
    <property type="component" value="Unassembled WGS sequence"/>
</dbReference>
<dbReference type="PROSITE" id="PS51318">
    <property type="entry name" value="TAT"/>
    <property type="match status" value="1"/>
</dbReference>
<dbReference type="Gene3D" id="3.60.15.10">
    <property type="entry name" value="Ribonuclease Z/Hydroxyacylglutathione hydrolase-like"/>
    <property type="match status" value="1"/>
</dbReference>
<dbReference type="AlphaFoldDB" id="A0A285UEW7"/>
<dbReference type="RefSeq" id="WP_097139861.1">
    <property type="nucleotide sequence ID" value="NZ_OBQD01000007.1"/>
</dbReference>
<dbReference type="SUPFAM" id="SSF56281">
    <property type="entry name" value="Metallo-hydrolase/oxidoreductase"/>
    <property type="match status" value="1"/>
</dbReference>
<accession>A0A285UEW7</accession>
<evidence type="ECO:0000313" key="6">
    <source>
        <dbReference type="EMBL" id="SOC40420.1"/>
    </source>
</evidence>
<dbReference type="SMART" id="SM00849">
    <property type="entry name" value="Lactamase_B"/>
    <property type="match status" value="1"/>
</dbReference>
<dbReference type="InterPro" id="IPR036866">
    <property type="entry name" value="RibonucZ/Hydroxyglut_hydro"/>
</dbReference>
<proteinExistence type="inferred from homology"/>